<reference evidence="2 3" key="1">
    <citation type="submission" date="2024-06" db="EMBL/GenBank/DDBJ databases">
        <title>A chromosome level genome sequence of Diviner's sage (Salvia divinorum).</title>
        <authorList>
            <person name="Ford S.A."/>
            <person name="Ro D.-K."/>
            <person name="Ness R.W."/>
            <person name="Phillips M.A."/>
        </authorList>
    </citation>
    <scope>NUCLEOTIDE SEQUENCE [LARGE SCALE GENOMIC DNA]</scope>
    <source>
        <strain evidence="2">SAF-2024a</strain>
        <tissue evidence="2">Leaf</tissue>
    </source>
</reference>
<evidence type="ECO:0000313" key="2">
    <source>
        <dbReference type="EMBL" id="KAL1564233.1"/>
    </source>
</evidence>
<feature type="region of interest" description="Disordered" evidence="1">
    <location>
        <begin position="40"/>
        <end position="63"/>
    </location>
</feature>
<sequence>MYILSSSHLRDTASSLLSFFPNFPFLFQFTISSPKSLSNFPNSKEKDTATGGAKYSPKSKQSFYRSSSSSSSLSLSNPLLVLPSRCQRRLPSAREGSPSLVCSGAAPSFSVQRRGHRLSTLPPGVAVSSPLSSSTSAIARRRTAMRCGCPVQRLTPEPPRSAHLELIGTDLELIWSMEIGVPPPPFYFILCI</sequence>
<keyword evidence="3" id="KW-1185">Reference proteome</keyword>
<protein>
    <submittedName>
        <fullName evidence="2">Uncharacterized protein</fullName>
    </submittedName>
</protein>
<dbReference type="AlphaFoldDB" id="A0ABD1I9Q0"/>
<proteinExistence type="predicted"/>
<comment type="caution">
    <text evidence="2">The sequence shown here is derived from an EMBL/GenBank/DDBJ whole genome shotgun (WGS) entry which is preliminary data.</text>
</comment>
<evidence type="ECO:0000256" key="1">
    <source>
        <dbReference type="SAM" id="MobiDB-lite"/>
    </source>
</evidence>
<organism evidence="2 3">
    <name type="scientific">Salvia divinorum</name>
    <name type="common">Maria pastora</name>
    <name type="synonym">Diviner's sage</name>
    <dbReference type="NCBI Taxonomy" id="28513"/>
    <lineage>
        <taxon>Eukaryota</taxon>
        <taxon>Viridiplantae</taxon>
        <taxon>Streptophyta</taxon>
        <taxon>Embryophyta</taxon>
        <taxon>Tracheophyta</taxon>
        <taxon>Spermatophyta</taxon>
        <taxon>Magnoliopsida</taxon>
        <taxon>eudicotyledons</taxon>
        <taxon>Gunneridae</taxon>
        <taxon>Pentapetalae</taxon>
        <taxon>asterids</taxon>
        <taxon>lamiids</taxon>
        <taxon>Lamiales</taxon>
        <taxon>Lamiaceae</taxon>
        <taxon>Nepetoideae</taxon>
        <taxon>Mentheae</taxon>
        <taxon>Salviinae</taxon>
        <taxon>Salvia</taxon>
        <taxon>Salvia subgen. Calosphace</taxon>
    </lineage>
</organism>
<accession>A0ABD1I9Q0</accession>
<dbReference type="Proteomes" id="UP001567538">
    <property type="component" value="Unassembled WGS sequence"/>
</dbReference>
<dbReference type="EMBL" id="JBEAFC010000003">
    <property type="protein sequence ID" value="KAL1564233.1"/>
    <property type="molecule type" value="Genomic_DNA"/>
</dbReference>
<name>A0ABD1I9Q0_SALDI</name>
<gene>
    <name evidence="2" type="ORF">AAHA92_06603</name>
</gene>
<evidence type="ECO:0000313" key="3">
    <source>
        <dbReference type="Proteomes" id="UP001567538"/>
    </source>
</evidence>